<comment type="caution">
    <text evidence="1">The sequence shown here is derived from an EMBL/GenBank/DDBJ whole genome shotgun (WGS) entry which is preliminary data.</text>
</comment>
<evidence type="ECO:0000313" key="2">
    <source>
        <dbReference type="Proteomes" id="UP001595704"/>
    </source>
</evidence>
<dbReference type="RefSeq" id="WP_244643325.1">
    <property type="nucleotide sequence ID" value="NZ_BNCG01000110.1"/>
</dbReference>
<dbReference type="EMBL" id="JBHRYC010000025">
    <property type="protein sequence ID" value="MFC3636743.1"/>
    <property type="molecule type" value="Genomic_DNA"/>
</dbReference>
<organism evidence="1 2">
    <name type="scientific">Camelimonas fluminis</name>
    <dbReference type="NCBI Taxonomy" id="1576911"/>
    <lineage>
        <taxon>Bacteria</taxon>
        <taxon>Pseudomonadati</taxon>
        <taxon>Pseudomonadota</taxon>
        <taxon>Alphaproteobacteria</taxon>
        <taxon>Hyphomicrobiales</taxon>
        <taxon>Chelatococcaceae</taxon>
        <taxon>Camelimonas</taxon>
    </lineage>
</organism>
<proteinExistence type="predicted"/>
<reference evidence="2" key="1">
    <citation type="journal article" date="2019" name="Int. J. Syst. Evol. Microbiol.">
        <title>The Global Catalogue of Microorganisms (GCM) 10K type strain sequencing project: providing services to taxonomists for standard genome sequencing and annotation.</title>
        <authorList>
            <consortium name="The Broad Institute Genomics Platform"/>
            <consortium name="The Broad Institute Genome Sequencing Center for Infectious Disease"/>
            <person name="Wu L."/>
            <person name="Ma J."/>
        </authorList>
    </citation>
    <scope>NUCLEOTIDE SEQUENCE [LARGE SCALE GENOMIC DNA]</scope>
    <source>
        <strain evidence="2">KCTC 42282</strain>
    </source>
</reference>
<sequence length="60" mass="6577">MLSDPQYAARWQIKRMAYLAAGIRPIDEQAGGDILIETMETAGSGLDMVEVNRLARLIVG</sequence>
<protein>
    <submittedName>
        <fullName evidence="1">Uncharacterized protein</fullName>
    </submittedName>
</protein>
<dbReference type="Proteomes" id="UP001595704">
    <property type="component" value="Unassembled WGS sequence"/>
</dbReference>
<gene>
    <name evidence="1" type="ORF">ACFONL_05025</name>
</gene>
<name>A0ABV7UDV9_9HYPH</name>
<accession>A0ABV7UDV9</accession>
<keyword evidence="2" id="KW-1185">Reference proteome</keyword>
<evidence type="ECO:0000313" key="1">
    <source>
        <dbReference type="EMBL" id="MFC3636743.1"/>
    </source>
</evidence>